<evidence type="ECO:0000313" key="3">
    <source>
        <dbReference type="Proteomes" id="UP000799302"/>
    </source>
</evidence>
<keyword evidence="1" id="KW-0812">Transmembrane</keyword>
<keyword evidence="1" id="KW-0472">Membrane</keyword>
<proteinExistence type="predicted"/>
<keyword evidence="3" id="KW-1185">Reference proteome</keyword>
<accession>A0A6A6U0J5</accession>
<gene>
    <name evidence="2" type="ORF">BT63DRAFT_459574</name>
</gene>
<evidence type="ECO:0000313" key="2">
    <source>
        <dbReference type="EMBL" id="KAF2664957.1"/>
    </source>
</evidence>
<evidence type="ECO:0008006" key="4">
    <source>
        <dbReference type="Google" id="ProtNLM"/>
    </source>
</evidence>
<dbReference type="AlphaFoldDB" id="A0A6A6U0J5"/>
<keyword evidence="1" id="KW-1133">Transmembrane helix</keyword>
<name>A0A6A6U0J5_9PEZI</name>
<dbReference type="Proteomes" id="UP000799302">
    <property type="component" value="Unassembled WGS sequence"/>
</dbReference>
<feature type="transmembrane region" description="Helical" evidence="1">
    <location>
        <begin position="474"/>
        <end position="492"/>
    </location>
</feature>
<reference evidence="2" key="1">
    <citation type="journal article" date="2020" name="Stud. Mycol.">
        <title>101 Dothideomycetes genomes: a test case for predicting lifestyles and emergence of pathogens.</title>
        <authorList>
            <person name="Haridas S."/>
            <person name="Albert R."/>
            <person name="Binder M."/>
            <person name="Bloem J."/>
            <person name="Labutti K."/>
            <person name="Salamov A."/>
            <person name="Andreopoulos B."/>
            <person name="Baker S."/>
            <person name="Barry K."/>
            <person name="Bills G."/>
            <person name="Bluhm B."/>
            <person name="Cannon C."/>
            <person name="Castanera R."/>
            <person name="Culley D."/>
            <person name="Daum C."/>
            <person name="Ezra D."/>
            <person name="Gonzalez J."/>
            <person name="Henrissat B."/>
            <person name="Kuo A."/>
            <person name="Liang C."/>
            <person name="Lipzen A."/>
            <person name="Lutzoni F."/>
            <person name="Magnuson J."/>
            <person name="Mondo S."/>
            <person name="Nolan M."/>
            <person name="Ohm R."/>
            <person name="Pangilinan J."/>
            <person name="Park H.-J."/>
            <person name="Ramirez L."/>
            <person name="Alfaro M."/>
            <person name="Sun H."/>
            <person name="Tritt A."/>
            <person name="Yoshinaga Y."/>
            <person name="Zwiers L.-H."/>
            <person name="Turgeon B."/>
            <person name="Goodwin S."/>
            <person name="Spatafora J."/>
            <person name="Crous P."/>
            <person name="Grigoriev I."/>
        </authorList>
    </citation>
    <scope>NUCLEOTIDE SEQUENCE</scope>
    <source>
        <strain evidence="2">CBS 115976</strain>
    </source>
</reference>
<dbReference type="EMBL" id="MU004241">
    <property type="protein sequence ID" value="KAF2664957.1"/>
    <property type="molecule type" value="Genomic_DNA"/>
</dbReference>
<organism evidence="2 3">
    <name type="scientific">Microthyrium microscopicum</name>
    <dbReference type="NCBI Taxonomy" id="703497"/>
    <lineage>
        <taxon>Eukaryota</taxon>
        <taxon>Fungi</taxon>
        <taxon>Dikarya</taxon>
        <taxon>Ascomycota</taxon>
        <taxon>Pezizomycotina</taxon>
        <taxon>Dothideomycetes</taxon>
        <taxon>Dothideomycetes incertae sedis</taxon>
        <taxon>Microthyriales</taxon>
        <taxon>Microthyriaceae</taxon>
        <taxon>Microthyrium</taxon>
    </lineage>
</organism>
<evidence type="ECO:0000256" key="1">
    <source>
        <dbReference type="SAM" id="Phobius"/>
    </source>
</evidence>
<protein>
    <recommendedName>
        <fullName evidence="4">F-box domain-containing protein</fullName>
    </recommendedName>
</protein>
<sequence>MSFIIRSLLLQPRLEEEPESPDLDISGPLPLLLVRQKRPPILALPNELLSMIIEYATQQKQKNIINCSDCPSDRYYPGAKVTALVCRRFRPISQRLSHRHMRIDYYPLHNDQRLGNEHLVKKMLSTADIWAYCHNLHIAIHPRVYEWETNVIAHPSNISTGLEDLDQLLAKVKCLMVEWKPDSAGYLGYAFLKEIMDRTPNVLHLTTQRFPVDGLYGGHDHCSTLLSGLQQLKHVDMRGSRFVHGMCWLERMFVNQQDSITHFASSVVRPAEYQRTTTIEQLALQPHGFNNLQKIVIELLGNNLVENDAAKLALLLIGPKTHTVVIDLKFFSLFAFTPGLVDWIQQFGATAHQYRPQLRSIFIHYEPIAPVAMRPPGWQGMLHRMNLASRDFPPGFQLRHYRYPWDVLDEMRTTFKDDLDIELVYSERPLSTREFELLRGRRAPRTRRLDSMLAWEQGQDDQVYDFGTGSLWCYLFHVVALCYLVSIVWKLVAGYW</sequence>